<dbReference type="AlphaFoldDB" id="A0A8J2PFJ2"/>
<comment type="caution">
    <text evidence="2">The sequence shown here is derived from an EMBL/GenBank/DDBJ whole genome shotgun (WGS) entry which is preliminary data.</text>
</comment>
<dbReference type="Pfam" id="PF16064">
    <property type="entry name" value="DUF4806"/>
    <property type="match status" value="1"/>
</dbReference>
<sequence>MWLQLLLEQQICSDENLYQKLPSRLDWLGGSDIKKCTYNTLRKLMDDKVAVNCNWAGHKGKKAFKNSQLCTIATNLTESSTAKTGLNQHKPRWLTQMCSMSREAMQLTWKKVEVKMKTRRKILNWKPES</sequence>
<dbReference type="InterPro" id="IPR032071">
    <property type="entry name" value="DUF4806"/>
</dbReference>
<dbReference type="OrthoDB" id="6278526at2759"/>
<dbReference type="EMBL" id="CAJVCH010471018">
    <property type="protein sequence ID" value="CAG7820153.1"/>
    <property type="molecule type" value="Genomic_DNA"/>
</dbReference>
<protein>
    <recommendedName>
        <fullName evidence="1">DUF4806 domain-containing protein</fullName>
    </recommendedName>
</protein>
<gene>
    <name evidence="2" type="ORF">AFUS01_LOCUS30559</name>
</gene>
<evidence type="ECO:0000313" key="3">
    <source>
        <dbReference type="Proteomes" id="UP000708208"/>
    </source>
</evidence>
<name>A0A8J2PFJ2_9HEXA</name>
<proteinExistence type="predicted"/>
<dbReference type="Proteomes" id="UP000708208">
    <property type="component" value="Unassembled WGS sequence"/>
</dbReference>
<accession>A0A8J2PFJ2</accession>
<keyword evidence="3" id="KW-1185">Reference proteome</keyword>
<organism evidence="2 3">
    <name type="scientific">Allacma fusca</name>
    <dbReference type="NCBI Taxonomy" id="39272"/>
    <lineage>
        <taxon>Eukaryota</taxon>
        <taxon>Metazoa</taxon>
        <taxon>Ecdysozoa</taxon>
        <taxon>Arthropoda</taxon>
        <taxon>Hexapoda</taxon>
        <taxon>Collembola</taxon>
        <taxon>Symphypleona</taxon>
        <taxon>Sminthuridae</taxon>
        <taxon>Allacma</taxon>
    </lineage>
</organism>
<feature type="domain" description="DUF4806" evidence="1">
    <location>
        <begin position="7"/>
        <end position="68"/>
    </location>
</feature>
<reference evidence="2" key="1">
    <citation type="submission" date="2021-06" db="EMBL/GenBank/DDBJ databases">
        <authorList>
            <person name="Hodson N. C."/>
            <person name="Mongue J. A."/>
            <person name="Jaron S. K."/>
        </authorList>
    </citation>
    <scope>NUCLEOTIDE SEQUENCE</scope>
</reference>
<evidence type="ECO:0000313" key="2">
    <source>
        <dbReference type="EMBL" id="CAG7820153.1"/>
    </source>
</evidence>
<evidence type="ECO:0000259" key="1">
    <source>
        <dbReference type="Pfam" id="PF16064"/>
    </source>
</evidence>